<comment type="caution">
    <text evidence="2">The sequence shown here is derived from an EMBL/GenBank/DDBJ whole genome shotgun (WGS) entry which is preliminary data.</text>
</comment>
<evidence type="ECO:0000313" key="2">
    <source>
        <dbReference type="EMBL" id="CAL1537446.1"/>
    </source>
</evidence>
<accession>A0AAV2HXL4</accession>
<reference evidence="2 3" key="1">
    <citation type="submission" date="2024-04" db="EMBL/GenBank/DDBJ databases">
        <authorList>
            <consortium name="Genoscope - CEA"/>
            <person name="William W."/>
        </authorList>
    </citation>
    <scope>NUCLEOTIDE SEQUENCE [LARGE SCALE GENOMIC DNA]</scope>
</reference>
<dbReference type="AlphaFoldDB" id="A0AAV2HXL4"/>
<organism evidence="2 3">
    <name type="scientific">Lymnaea stagnalis</name>
    <name type="common">Great pond snail</name>
    <name type="synonym">Helix stagnalis</name>
    <dbReference type="NCBI Taxonomy" id="6523"/>
    <lineage>
        <taxon>Eukaryota</taxon>
        <taxon>Metazoa</taxon>
        <taxon>Spiralia</taxon>
        <taxon>Lophotrochozoa</taxon>
        <taxon>Mollusca</taxon>
        <taxon>Gastropoda</taxon>
        <taxon>Heterobranchia</taxon>
        <taxon>Euthyneura</taxon>
        <taxon>Panpulmonata</taxon>
        <taxon>Hygrophila</taxon>
        <taxon>Lymnaeoidea</taxon>
        <taxon>Lymnaeidae</taxon>
        <taxon>Lymnaea</taxon>
    </lineage>
</organism>
<evidence type="ECO:0000256" key="1">
    <source>
        <dbReference type="SAM" id="MobiDB-lite"/>
    </source>
</evidence>
<feature type="region of interest" description="Disordered" evidence="1">
    <location>
        <begin position="91"/>
        <end position="112"/>
    </location>
</feature>
<dbReference type="EMBL" id="CAXITT010000262">
    <property type="protein sequence ID" value="CAL1537446.1"/>
    <property type="molecule type" value="Genomic_DNA"/>
</dbReference>
<keyword evidence="3" id="KW-1185">Reference proteome</keyword>
<proteinExistence type="predicted"/>
<dbReference type="Proteomes" id="UP001497497">
    <property type="component" value="Unassembled WGS sequence"/>
</dbReference>
<protein>
    <submittedName>
        <fullName evidence="2">Uncharacterized protein</fullName>
    </submittedName>
</protein>
<evidence type="ECO:0000313" key="3">
    <source>
        <dbReference type="Proteomes" id="UP001497497"/>
    </source>
</evidence>
<name>A0AAV2HXL4_LYMST</name>
<sequence>MRNLKSARQRLYRLFFYMFSVAAVNLVLEKWDSSRARQALLLCRSLVANFMACIAKGDYNTSSLVLKNQLSVVLLQLLRHFLLASLNCRCPHRLSSSPTSQTKERGSLNKADLTITDSISSLGKEDRK</sequence>
<gene>
    <name evidence="2" type="ORF">GSLYS_00011358001</name>
</gene>